<gene>
    <name evidence="2" type="ORF">DWB68_13250</name>
</gene>
<protein>
    <submittedName>
        <fullName evidence="2">Uncharacterized protein</fullName>
    </submittedName>
</protein>
<proteinExistence type="predicted"/>
<reference evidence="2 3" key="1">
    <citation type="submission" date="2018-07" db="EMBL/GenBank/DDBJ databases">
        <title>Arthrobacter sp. nov., isolated from raw cow's milk with high bacterial count.</title>
        <authorList>
            <person name="Hahne J."/>
            <person name="Isele D."/>
            <person name="Lipski A."/>
        </authorList>
    </citation>
    <scope>NUCLEOTIDE SEQUENCE [LARGE SCALE GENOMIC DNA]</scope>
    <source>
        <strain evidence="2 3">JZ R-35</strain>
    </source>
</reference>
<organism evidence="2 3">
    <name type="scientific">Galactobacter valiniphilus</name>
    <dbReference type="NCBI Taxonomy" id="2676122"/>
    <lineage>
        <taxon>Bacteria</taxon>
        <taxon>Bacillati</taxon>
        <taxon>Actinomycetota</taxon>
        <taxon>Actinomycetes</taxon>
        <taxon>Micrococcales</taxon>
        <taxon>Micrococcaceae</taxon>
        <taxon>Galactobacter</taxon>
    </lineage>
</organism>
<evidence type="ECO:0000313" key="3">
    <source>
        <dbReference type="Proteomes" id="UP000265419"/>
    </source>
</evidence>
<dbReference type="RefSeq" id="WP_119425597.1">
    <property type="nucleotide sequence ID" value="NZ_QQXK01000030.1"/>
</dbReference>
<keyword evidence="1" id="KW-0472">Membrane</keyword>
<dbReference type="Proteomes" id="UP000265419">
    <property type="component" value="Unassembled WGS sequence"/>
</dbReference>
<sequence length="247" mass="26490">MRRRWWIMGAGLIVVIVAAVILTVVLNRPENTAGPETSSTGAATTGKYGFPVSPIRVGEGGRELAPDGKTRVGYGPSCQEAAQAALNYYSFGRSAEKPDMDALTKTAPMIYATQDDVTSKLYFVSTVIGEAAPGALQVNVAAPGLFNIAKCTEGQSALVVLAVSSTDTRPSTNIAETRMTAVQVNYVDGTWKETYPDFYEFDTGQEVSQPASEGFVKITPEVINRLFTSDEGKPLSRDGWFEVSNAQ</sequence>
<dbReference type="EMBL" id="QQXK01000030">
    <property type="protein sequence ID" value="RII41304.1"/>
    <property type="molecule type" value="Genomic_DNA"/>
</dbReference>
<keyword evidence="3" id="KW-1185">Reference proteome</keyword>
<feature type="transmembrane region" description="Helical" evidence="1">
    <location>
        <begin position="5"/>
        <end position="26"/>
    </location>
</feature>
<evidence type="ECO:0000256" key="1">
    <source>
        <dbReference type="SAM" id="Phobius"/>
    </source>
</evidence>
<evidence type="ECO:0000313" key="2">
    <source>
        <dbReference type="EMBL" id="RII41304.1"/>
    </source>
</evidence>
<comment type="caution">
    <text evidence="2">The sequence shown here is derived from an EMBL/GenBank/DDBJ whole genome shotgun (WGS) entry which is preliminary data.</text>
</comment>
<name>A0A399J7M2_9MICC</name>
<keyword evidence="1" id="KW-0812">Transmembrane</keyword>
<dbReference type="AlphaFoldDB" id="A0A399J7M2"/>
<keyword evidence="1" id="KW-1133">Transmembrane helix</keyword>
<accession>A0A399J7M2</accession>